<dbReference type="Proteomes" id="UP000198398">
    <property type="component" value="Chromosome"/>
</dbReference>
<protein>
    <recommendedName>
        <fullName evidence="4">Ribosomally synthesized peptide with SipW-like signal peptide</fullName>
    </recommendedName>
</protein>
<proteinExistence type="predicted"/>
<dbReference type="AlphaFoldDB" id="A0A220UBE1"/>
<dbReference type="NCBIfam" id="TIGR04088">
    <property type="entry name" value="cognate_SipW"/>
    <property type="match status" value="1"/>
</dbReference>
<evidence type="ECO:0008006" key="4">
    <source>
        <dbReference type="Google" id="ProtNLM"/>
    </source>
</evidence>
<reference evidence="3" key="1">
    <citation type="submission" date="2017-07" db="EMBL/GenBank/DDBJ databases">
        <title>Brachybacterium sp. VR2415.</title>
        <authorList>
            <person name="Tak E.J."/>
            <person name="Bae J.-W."/>
        </authorList>
    </citation>
    <scope>NUCLEOTIDE SEQUENCE [LARGE SCALE GENOMIC DNA]</scope>
    <source>
        <strain evidence="3">VR2415</strain>
    </source>
</reference>
<sequence>MIRWHSAAQDRAPNSVSTPRRRRWKQIRALLAGGLVFGFGASATMAAWTDTEAGTGEFQAGAFLLEANINGSWASTGQMTFTTGAMYPGAITYAPVRLRTTPDTTVAGNLTLTGTGRTTGSGVIADSLEYRTVVRPAAGGTPPTCDAGAFTASATYAFGSSSSWQPMAKGVTSPSTQHLEPAQSSTLQYCFAVRLRTNAPNTAQGTRAGYTWTWDATSVTPG</sequence>
<dbReference type="InterPro" id="IPR023833">
    <property type="entry name" value="Signal_pept_SipW-depend-type"/>
</dbReference>
<dbReference type="OrthoDB" id="4793388at2"/>
<accession>A0A220UBE1</accession>
<evidence type="ECO:0000313" key="3">
    <source>
        <dbReference type="Proteomes" id="UP000198398"/>
    </source>
</evidence>
<keyword evidence="3" id="KW-1185">Reference proteome</keyword>
<dbReference type="KEGG" id="brv:CFK39_06420"/>
<feature type="region of interest" description="Disordered" evidence="1">
    <location>
        <begin position="1"/>
        <end position="20"/>
    </location>
</feature>
<organism evidence="2 3">
    <name type="scientific">Brachybacterium avium</name>
    <dbReference type="NCBI Taxonomy" id="2017485"/>
    <lineage>
        <taxon>Bacteria</taxon>
        <taxon>Bacillati</taxon>
        <taxon>Actinomycetota</taxon>
        <taxon>Actinomycetes</taxon>
        <taxon>Micrococcales</taxon>
        <taxon>Dermabacteraceae</taxon>
        <taxon>Brachybacterium</taxon>
    </lineage>
</organism>
<name>A0A220UBE1_9MICO</name>
<evidence type="ECO:0000313" key="2">
    <source>
        <dbReference type="EMBL" id="ASK65528.1"/>
    </source>
</evidence>
<dbReference type="EMBL" id="CP022316">
    <property type="protein sequence ID" value="ASK65528.1"/>
    <property type="molecule type" value="Genomic_DNA"/>
</dbReference>
<gene>
    <name evidence="2" type="ORF">CFK39_06420</name>
</gene>
<dbReference type="RefSeq" id="WP_089064769.1">
    <property type="nucleotide sequence ID" value="NZ_CP022316.1"/>
</dbReference>
<evidence type="ECO:0000256" key="1">
    <source>
        <dbReference type="SAM" id="MobiDB-lite"/>
    </source>
</evidence>